<dbReference type="InterPro" id="IPR000674">
    <property type="entry name" value="Ald_Oxase/Xan_DH_a/b"/>
</dbReference>
<evidence type="ECO:0000256" key="14">
    <source>
        <dbReference type="ARBA" id="ARBA00023004"/>
    </source>
</evidence>
<evidence type="ECO:0000313" key="28">
    <source>
        <dbReference type="Proteomes" id="UP000007875"/>
    </source>
</evidence>
<reference evidence="27" key="2">
    <citation type="submission" date="2025-08" db="UniProtKB">
        <authorList>
            <consortium name="Ensembl"/>
        </authorList>
    </citation>
    <scope>IDENTIFICATION</scope>
</reference>
<feature type="binding site" evidence="24">
    <location>
        <position position="827"/>
    </location>
    <ligand>
        <name>Mo-molybdopterin</name>
        <dbReference type="ChEBI" id="CHEBI:71302"/>
    </ligand>
    <ligandPart>
        <name>Mo</name>
        <dbReference type="ChEBI" id="CHEBI:28685"/>
    </ligandPart>
</feature>
<dbReference type="InterPro" id="IPR036010">
    <property type="entry name" value="2Fe-2S_ferredoxin-like_sf"/>
</dbReference>
<dbReference type="GeneTree" id="ENSGT00950000183114"/>
<dbReference type="InterPro" id="IPR016167">
    <property type="entry name" value="FAD-bd_PCMH_sub1"/>
</dbReference>
<feature type="binding site" evidence="24">
    <location>
        <position position="1111"/>
    </location>
    <ligand>
        <name>Mo-molybdopterin</name>
        <dbReference type="ChEBI" id="CHEBI:71302"/>
    </ligand>
    <ligandPart>
        <name>Mo</name>
        <dbReference type="ChEBI" id="CHEBI:28685"/>
    </ligandPart>
</feature>
<dbReference type="FunFam" id="3.30.365.10:FF:000004">
    <property type="entry name" value="Xanthine dehydrogenase oxidase"/>
    <property type="match status" value="1"/>
</dbReference>
<evidence type="ECO:0000256" key="5">
    <source>
        <dbReference type="ARBA" id="ARBA00013123"/>
    </source>
</evidence>
<dbReference type="SUPFAM" id="SSF54292">
    <property type="entry name" value="2Fe-2S ferredoxin-like"/>
    <property type="match status" value="1"/>
</dbReference>
<feature type="binding site" evidence="23">
    <location>
        <position position="392"/>
    </location>
    <ligand>
        <name>FAD</name>
        <dbReference type="ChEBI" id="CHEBI:57692"/>
    </ligand>
</feature>
<evidence type="ECO:0000256" key="9">
    <source>
        <dbReference type="ARBA" id="ARBA00022630"/>
    </source>
</evidence>
<evidence type="ECO:0000256" key="13">
    <source>
        <dbReference type="ARBA" id="ARBA00023002"/>
    </source>
</evidence>
<dbReference type="PROSITE" id="PS51085">
    <property type="entry name" value="2FE2S_FER_2"/>
    <property type="match status" value="1"/>
</dbReference>
<keyword evidence="11 24" id="KW-0479">Metal-binding</keyword>
<evidence type="ECO:0000256" key="2">
    <source>
        <dbReference type="ARBA" id="ARBA00004275"/>
    </source>
</evidence>
<accession>H2YV30</accession>
<comment type="cofactor">
    <cofactor evidence="1 23">
        <name>FAD</name>
        <dbReference type="ChEBI" id="CHEBI:57692"/>
    </cofactor>
</comment>
<proteinExistence type="inferred from homology"/>
<feature type="active site" description="Proton acceptor" evidence="22">
    <location>
        <position position="1297"/>
    </location>
</feature>
<keyword evidence="9" id="KW-0285">Flavoprotein</keyword>
<dbReference type="SUPFAM" id="SSF54665">
    <property type="entry name" value="CO dehydrogenase molybdoprotein N-domain-like"/>
    <property type="match status" value="1"/>
</dbReference>
<dbReference type="Gene3D" id="3.30.365.10">
    <property type="entry name" value="Aldehyde oxidase/xanthine dehydrogenase, molybdopterin binding domain"/>
    <property type="match status" value="4"/>
</dbReference>
<dbReference type="Gene3D" id="3.30.390.50">
    <property type="entry name" value="CO dehydrogenase flavoprotein, C-terminal domain"/>
    <property type="match status" value="1"/>
</dbReference>
<dbReference type="PANTHER" id="PTHR45444">
    <property type="entry name" value="XANTHINE DEHYDROGENASE"/>
    <property type="match status" value="1"/>
</dbReference>
<evidence type="ECO:0000313" key="27">
    <source>
        <dbReference type="Ensembl" id="ENSCSAVP00000009190.1"/>
    </source>
</evidence>
<feature type="binding site" evidence="24">
    <location>
        <position position="158"/>
    </location>
    <ligand>
        <name>[2Fe-2S] cluster</name>
        <dbReference type="ChEBI" id="CHEBI:190135"/>
        <label>2</label>
    </ligand>
</feature>
<dbReference type="InterPro" id="IPR001041">
    <property type="entry name" value="2Fe-2S_ferredoxin-type"/>
</dbReference>
<keyword evidence="8 24" id="KW-0500">Molybdenum</keyword>
<comment type="catalytic activity">
    <reaction evidence="19">
        <text>xanthine + O2 + H2O = urate + H2O2</text>
        <dbReference type="Rhea" id="RHEA:21132"/>
        <dbReference type="ChEBI" id="CHEBI:15377"/>
        <dbReference type="ChEBI" id="CHEBI:15379"/>
        <dbReference type="ChEBI" id="CHEBI:16240"/>
        <dbReference type="ChEBI" id="CHEBI:17712"/>
        <dbReference type="ChEBI" id="CHEBI:17775"/>
        <dbReference type="EC" id="1.17.3.2"/>
    </reaction>
</comment>
<dbReference type="EC" id="1.17.3.2" evidence="6"/>
<dbReference type="GO" id="GO:0004855">
    <property type="term" value="F:xanthine oxidase activity"/>
    <property type="evidence" value="ECO:0007669"/>
    <property type="project" value="UniProtKB-EC"/>
</dbReference>
<dbReference type="InParanoid" id="H2YV30"/>
<dbReference type="InterPro" id="IPR008274">
    <property type="entry name" value="AldOxase/xan_DH_MoCoBD1"/>
</dbReference>
<feature type="binding site" evidence="23">
    <location>
        <position position="831"/>
    </location>
    <ligand>
        <name>substrate</name>
    </ligand>
</feature>
<evidence type="ECO:0000256" key="4">
    <source>
        <dbReference type="ARBA" id="ARBA00011738"/>
    </source>
</evidence>
<feature type="binding site" evidence="24">
    <location>
        <position position="126"/>
    </location>
    <ligand>
        <name>[2Fe-2S] cluster</name>
        <dbReference type="ChEBI" id="CHEBI:190135"/>
        <label>2</label>
    </ligand>
</feature>
<keyword evidence="28" id="KW-1185">Reference proteome</keyword>
<dbReference type="GO" id="GO:0005777">
    <property type="term" value="C:peroxisome"/>
    <property type="evidence" value="ECO:0007669"/>
    <property type="project" value="UniProtKB-SubCell"/>
</dbReference>
<feature type="binding site" evidence="24">
    <location>
        <position position="53"/>
    </location>
    <ligand>
        <name>[2Fe-2S] cluster</name>
        <dbReference type="ChEBI" id="CHEBI:190135"/>
        <label>1</label>
    </ligand>
</feature>
<dbReference type="PROSITE" id="PS00197">
    <property type="entry name" value="2FE2S_FER_1"/>
    <property type="match status" value="1"/>
</dbReference>
<evidence type="ECO:0000256" key="11">
    <source>
        <dbReference type="ARBA" id="ARBA00022723"/>
    </source>
</evidence>
<dbReference type="PIRSF" id="PIRSF000127">
    <property type="entry name" value="Xanthine_DH"/>
    <property type="match status" value="1"/>
</dbReference>
<dbReference type="InterPro" id="IPR036318">
    <property type="entry name" value="FAD-bd_PCMH-like_sf"/>
</dbReference>
<dbReference type="eggNOG" id="KOG0430">
    <property type="taxonomic scope" value="Eukaryota"/>
</dbReference>
<dbReference type="Gene3D" id="3.30.43.10">
    <property type="entry name" value="Uridine Diphospho-n-acetylenolpyruvylglucosamine Reductase, domain 2"/>
    <property type="match status" value="1"/>
</dbReference>
<dbReference type="Pfam" id="PF00941">
    <property type="entry name" value="FAD_binding_5"/>
    <property type="match status" value="1"/>
</dbReference>
<evidence type="ECO:0000259" key="26">
    <source>
        <dbReference type="PROSITE" id="PS51387"/>
    </source>
</evidence>
<reference evidence="28" key="1">
    <citation type="submission" date="2003-08" db="EMBL/GenBank/DDBJ databases">
        <authorList>
            <person name="Birren B."/>
            <person name="Nusbaum C."/>
            <person name="Abebe A."/>
            <person name="Abouelleil A."/>
            <person name="Adekoya E."/>
            <person name="Ait-zahra M."/>
            <person name="Allen N."/>
            <person name="Allen T."/>
            <person name="An P."/>
            <person name="Anderson M."/>
            <person name="Anderson S."/>
            <person name="Arachchi H."/>
            <person name="Armbruster J."/>
            <person name="Bachantsang P."/>
            <person name="Baldwin J."/>
            <person name="Barry A."/>
            <person name="Bayul T."/>
            <person name="Blitshsteyn B."/>
            <person name="Bloom T."/>
            <person name="Blye J."/>
            <person name="Boguslavskiy L."/>
            <person name="Borowsky M."/>
            <person name="Boukhgalter B."/>
            <person name="Brunache A."/>
            <person name="Butler J."/>
            <person name="Calixte N."/>
            <person name="Calvo S."/>
            <person name="Camarata J."/>
            <person name="Campo K."/>
            <person name="Chang J."/>
            <person name="Cheshatsang Y."/>
            <person name="Citroen M."/>
            <person name="Collymore A."/>
            <person name="Considine T."/>
            <person name="Cook A."/>
            <person name="Cooke P."/>
            <person name="Corum B."/>
            <person name="Cuomo C."/>
            <person name="David R."/>
            <person name="Dawoe T."/>
            <person name="Degray S."/>
            <person name="Dodge S."/>
            <person name="Dooley K."/>
            <person name="Dorje P."/>
            <person name="Dorjee K."/>
            <person name="Dorris L."/>
            <person name="Duffey N."/>
            <person name="Dupes A."/>
            <person name="Elkins T."/>
            <person name="Engels R."/>
            <person name="Erickson J."/>
            <person name="Farina A."/>
            <person name="Faro S."/>
            <person name="Ferreira P."/>
            <person name="Fischer H."/>
            <person name="Fitzgerald M."/>
            <person name="Foley K."/>
            <person name="Gage D."/>
            <person name="Galagan J."/>
            <person name="Gearin G."/>
            <person name="Gnerre S."/>
            <person name="Gnirke A."/>
            <person name="Goyette A."/>
            <person name="Graham J."/>
            <person name="Grandbois E."/>
            <person name="Gyaltsen K."/>
            <person name="Hafez N."/>
            <person name="Hagopian D."/>
            <person name="Hagos B."/>
            <person name="Hall J."/>
            <person name="Hatcher B."/>
            <person name="Heller A."/>
            <person name="Higgins H."/>
            <person name="Honan T."/>
            <person name="Horn A."/>
            <person name="Houde N."/>
            <person name="Hughes L."/>
            <person name="Hulme W."/>
            <person name="Husby E."/>
            <person name="Iliev I."/>
            <person name="Jaffe D."/>
            <person name="Jones C."/>
            <person name="Kamal M."/>
            <person name="Kamat A."/>
            <person name="Kamvysselis M."/>
            <person name="Karlsson E."/>
            <person name="Kells C."/>
            <person name="Kieu A."/>
            <person name="Kisner P."/>
            <person name="Kodira C."/>
            <person name="Kulbokas E."/>
            <person name="Labutti K."/>
            <person name="Lama D."/>
            <person name="Landers T."/>
            <person name="Leger J."/>
            <person name="Levine S."/>
            <person name="Lewis D."/>
            <person name="Lewis T."/>
            <person name="Lindblad-toh K."/>
            <person name="Liu X."/>
            <person name="Lokyitsang T."/>
            <person name="Lokyitsang Y."/>
            <person name="Lucien O."/>
            <person name="Lui A."/>
            <person name="Ma L.J."/>
            <person name="Mabbitt R."/>
            <person name="Macdonald J."/>
            <person name="Maclean C."/>
            <person name="Major J."/>
            <person name="Manning J."/>
            <person name="Marabella R."/>
            <person name="Maru K."/>
            <person name="Matthews C."/>
            <person name="Mauceli E."/>
            <person name="Mccarthy M."/>
            <person name="Mcdonough S."/>
            <person name="Mcghee T."/>
            <person name="Meldrim J."/>
            <person name="Meneus L."/>
            <person name="Mesirov J."/>
            <person name="Mihalev A."/>
            <person name="Mihova T."/>
            <person name="Mikkelsen T."/>
            <person name="Mlenga V."/>
            <person name="Moru K."/>
            <person name="Mozes J."/>
            <person name="Mulrain L."/>
            <person name="Munson G."/>
            <person name="Naylor J."/>
            <person name="Newes C."/>
            <person name="Nguyen C."/>
            <person name="Nguyen N."/>
            <person name="Nguyen T."/>
            <person name="Nicol R."/>
            <person name="Nielsen C."/>
            <person name="Nizzari M."/>
            <person name="Norbu C."/>
            <person name="Norbu N."/>
            <person name="O'donnell P."/>
            <person name="Okoawo O."/>
            <person name="O'leary S."/>
            <person name="Omotosho B."/>
            <person name="O'neill K."/>
            <person name="Osman S."/>
            <person name="Parker S."/>
            <person name="Perrin D."/>
            <person name="Phunkhang P."/>
            <person name="Piqani B."/>
            <person name="Purcell S."/>
            <person name="Rachupka T."/>
            <person name="Ramasamy U."/>
            <person name="Rameau R."/>
            <person name="Ray V."/>
            <person name="Raymond C."/>
            <person name="Retta R."/>
            <person name="Richardson S."/>
            <person name="Rise C."/>
            <person name="Rodriguez J."/>
            <person name="Rogers J."/>
            <person name="Rogov P."/>
            <person name="Rutman M."/>
            <person name="Schupbach R."/>
            <person name="Seaman C."/>
            <person name="Settipalli S."/>
            <person name="Sharpe T."/>
            <person name="Sheridan J."/>
            <person name="Sherpa N."/>
            <person name="Shi J."/>
            <person name="Smirnov S."/>
            <person name="Smith C."/>
            <person name="Sougnez C."/>
            <person name="Spencer B."/>
            <person name="Stalker J."/>
            <person name="Stange-thomann N."/>
            <person name="Stavropoulos S."/>
            <person name="Stetson K."/>
            <person name="Stone C."/>
            <person name="Stone S."/>
            <person name="Stubbs M."/>
            <person name="Talamas J."/>
            <person name="Tchuinga P."/>
            <person name="Tenzing P."/>
            <person name="Tesfaye S."/>
            <person name="Theodore J."/>
            <person name="Thoulutsang Y."/>
            <person name="Topham K."/>
            <person name="Towey S."/>
            <person name="Tsamla T."/>
            <person name="Tsomo N."/>
            <person name="Vallee D."/>
            <person name="Vassiliev H."/>
            <person name="Venkataraman V."/>
            <person name="Vinson J."/>
            <person name="Vo A."/>
            <person name="Wade C."/>
            <person name="Wang S."/>
            <person name="Wangchuk T."/>
            <person name="Wangdi T."/>
            <person name="Whittaker C."/>
            <person name="Wilkinson J."/>
            <person name="Wu Y."/>
            <person name="Wyman D."/>
            <person name="Yadav S."/>
            <person name="Yang S."/>
            <person name="Yang X."/>
            <person name="Yeager S."/>
            <person name="Yee E."/>
            <person name="Young G."/>
            <person name="Zainoun J."/>
            <person name="Zembeck L."/>
            <person name="Zimmer A."/>
            <person name="Zody M."/>
            <person name="Lander E."/>
        </authorList>
    </citation>
    <scope>NUCLEOTIDE SEQUENCE [LARGE SCALE GENOMIC DNA]</scope>
</reference>
<evidence type="ECO:0000256" key="17">
    <source>
        <dbReference type="ARBA" id="ARBA00023140"/>
    </source>
</evidence>
<dbReference type="InterPro" id="IPR012675">
    <property type="entry name" value="Beta-grasp_dom_sf"/>
</dbReference>
<dbReference type="InterPro" id="IPR037165">
    <property type="entry name" value="AldOxase/xan_DH_Mopterin-bd_sf"/>
</dbReference>
<dbReference type="Pfam" id="PF00111">
    <property type="entry name" value="Fer2"/>
    <property type="match status" value="1"/>
</dbReference>
<dbReference type="FunFam" id="3.30.365.10:FF:000003">
    <property type="entry name" value="Aldehyde oxidase 1"/>
    <property type="match status" value="1"/>
</dbReference>
<dbReference type="PROSITE" id="PS51387">
    <property type="entry name" value="FAD_PCMH"/>
    <property type="match status" value="1"/>
</dbReference>
<comment type="catalytic activity">
    <reaction evidence="21">
        <text>hypoxanthine + NAD(+) + H2O = xanthine + NADH + H(+)</text>
        <dbReference type="Rhea" id="RHEA:24670"/>
        <dbReference type="ChEBI" id="CHEBI:15377"/>
        <dbReference type="ChEBI" id="CHEBI:15378"/>
        <dbReference type="ChEBI" id="CHEBI:17368"/>
        <dbReference type="ChEBI" id="CHEBI:17712"/>
        <dbReference type="ChEBI" id="CHEBI:57540"/>
        <dbReference type="ChEBI" id="CHEBI:57945"/>
        <dbReference type="EC" id="1.17.1.4"/>
    </reaction>
</comment>
<dbReference type="InterPro" id="IPR036683">
    <property type="entry name" value="CO_DH_flav_C_dom_sf"/>
</dbReference>
<evidence type="ECO:0000256" key="15">
    <source>
        <dbReference type="ARBA" id="ARBA00023014"/>
    </source>
</evidence>
<evidence type="ECO:0000256" key="1">
    <source>
        <dbReference type="ARBA" id="ARBA00001974"/>
    </source>
</evidence>
<dbReference type="InterPro" id="IPR046867">
    <property type="entry name" value="AldOxase/xan_DH_MoCoBD2"/>
</dbReference>
<evidence type="ECO:0000259" key="25">
    <source>
        <dbReference type="PROSITE" id="PS51085"/>
    </source>
</evidence>
<comment type="similarity">
    <text evidence="3">Belongs to the xanthine dehydrogenase family.</text>
</comment>
<evidence type="ECO:0000256" key="8">
    <source>
        <dbReference type="ARBA" id="ARBA00022505"/>
    </source>
</evidence>
<dbReference type="InterPro" id="IPR036884">
    <property type="entry name" value="2Fe-2S-bd_dom_sf"/>
</dbReference>
<dbReference type="InterPro" id="IPR006058">
    <property type="entry name" value="2Fe2S_fd_BS"/>
</dbReference>
<feature type="binding site" evidence="23">
    <location>
        <position position="437"/>
    </location>
    <ligand>
        <name>FAD</name>
        <dbReference type="ChEBI" id="CHEBI:57692"/>
    </ligand>
</feature>
<feature type="binding site" evidence="24">
    <location>
        <position position="941"/>
    </location>
    <ligand>
        <name>Mo-molybdopterin</name>
        <dbReference type="ChEBI" id="CHEBI:71302"/>
    </ligand>
    <ligandPart>
        <name>Mo</name>
        <dbReference type="ChEBI" id="CHEBI:28685"/>
    </ligandPart>
</feature>
<evidence type="ECO:0000256" key="22">
    <source>
        <dbReference type="PIRSR" id="PIRSR000127-1"/>
    </source>
</evidence>
<dbReference type="OMA" id="GGLIWYR"/>
<dbReference type="Gene3D" id="3.10.20.30">
    <property type="match status" value="1"/>
</dbReference>
<dbReference type="FunFam" id="3.30.390.50:FF:000001">
    <property type="entry name" value="Xanthine dehydrogenase oxidase"/>
    <property type="match status" value="1"/>
</dbReference>
<evidence type="ECO:0000256" key="7">
    <source>
        <dbReference type="ARBA" id="ARBA00019137"/>
    </source>
</evidence>
<dbReference type="InterPro" id="IPR005107">
    <property type="entry name" value="CO_DH_flav_C"/>
</dbReference>
<dbReference type="Ensembl" id="ENSCSAVT00000009307.1">
    <property type="protein sequence ID" value="ENSCSAVP00000009190.1"/>
    <property type="gene ID" value="ENSCSAVG00000005417.1"/>
</dbReference>
<comment type="cofactor">
    <cofactor evidence="24">
        <name>Mo-molybdopterin</name>
        <dbReference type="ChEBI" id="CHEBI:71302"/>
    </cofactor>
    <text evidence="24">Binds 1 Mo-molybdopterin (Mo-MPT) cofactor per subunit.</text>
</comment>
<keyword evidence="15 24" id="KW-0411">Iron-sulfur</keyword>
<dbReference type="FunFam" id="3.90.1170.50:FF:000001">
    <property type="entry name" value="Aldehyde oxidase 1"/>
    <property type="match status" value="1"/>
</dbReference>
<dbReference type="Gene3D" id="1.10.150.120">
    <property type="entry name" value="[2Fe-2S]-binding domain"/>
    <property type="match status" value="1"/>
</dbReference>
<evidence type="ECO:0000256" key="20">
    <source>
        <dbReference type="ARBA" id="ARBA00049017"/>
    </source>
</evidence>
<dbReference type="InterPro" id="IPR014307">
    <property type="entry name" value="Xanthine_DH_ssu"/>
</dbReference>
<organism evidence="27 28">
    <name type="scientific">Ciona savignyi</name>
    <name type="common">Pacific transparent sea squirt</name>
    <dbReference type="NCBI Taxonomy" id="51511"/>
    <lineage>
        <taxon>Eukaryota</taxon>
        <taxon>Metazoa</taxon>
        <taxon>Chordata</taxon>
        <taxon>Tunicata</taxon>
        <taxon>Ascidiacea</taxon>
        <taxon>Phlebobranchia</taxon>
        <taxon>Cionidae</taxon>
        <taxon>Ciona</taxon>
    </lineage>
</organism>
<dbReference type="InterPro" id="IPR002888">
    <property type="entry name" value="2Fe-2S-bd"/>
</dbReference>
<reference evidence="27" key="3">
    <citation type="submission" date="2025-09" db="UniProtKB">
        <authorList>
            <consortium name="Ensembl"/>
        </authorList>
    </citation>
    <scope>IDENTIFICATION</scope>
</reference>
<sequence>KMEDSVEIWSKSSDVLIFYINGVKVVETSADPETTLLTYLRKTVGLTGTKLGCGEGGCGACTVMLSKWDAETKRIEHFSVNACLAPLVSVHKCAVTTVEGIGSVKTGLHAVQERISKFHGSQCGFCTPGIVMSMYALLRNNATPSLESIECALQGNLCRCTGYRPILSGKWFNKTGNLTNRTSATGKSGCPMGEKCCRNKNQGCKESGMDLFMWNQSQRNNSVTEPHNATHVCFKQYDPTQEPIFPPELLSEGNSPLKFVGERVTWYQPTTLSQLTQLKAMFPNAPIVNGNTEIGIETGVKGHHFPVIMTSSAVREISNIKIEETGIIIGASCTLTNIKTRFLSLIDNGVLQEPQQQPLYAMLEMIHWFAGDQVRNVAVIGGNIMTASPISDLNPIFMACGAVATFTAHSTGERKVKMDQSFFPSYRKTAGLPNEVLTSIWIPFTHKDEYMKAYTQSKRRDDDIAIVNCTMRVRFHPGTNKVKEFSAAFGGMAATTVLANEVMRNILEREWNEDLIDEVALWMQEDFPLKLDAPGGMVEYREALALSFFFKFYIHVKHQLSKMTMREESTTIPLGGGYHGSLGTQTWQEVPAEQDGQDMVGRPVPHESSQEHATGEAKYYDDLPAFKDELFMCLVTSTRAHAKILGVDTQDATTSTGFVAYLDHSDVPGSNNIGCIAHDDHVFAVDEVTCVGEVIGAVVADTEIHARIAAQKVIVKYEDILPKILTIKDAIEHESYYKPIPKIVVNDANSAMTSCDHILEGEINLAGQEHFYMEPQGCLVVPKGENSEMEIFAVTQNPTEMQDWVAEVLGVDRNKIVVRVKRIGGGFGGKETRFLVFANPALIAANKCGKPIRCVLTRQEDMQMTGQRHPFYAKYKVGFTKEGKFEALILDIFNNAGNSEDLSSAVLEKAMLHSDHVYKIPNIHITGYVCKTNISSNTAFRGFGAPQGMLIAEDWVWRVATHLGISQEKVREVNMYREGDLTHFGQKLEDFHLDRCWKECLKRSRFEDRQLSVEKYNAANRWRKRGLACIPTKFGIAFADAGGLHLNQAGALVHVYKDGSVLVTHGGTEMGQGLHTKMIQVVGRCFGIPLERIYISENSTSTVPNTSATAASTGTDLNGMAVKNACEKILTRLEPLKNQNPKMSWVEITMKAYLERISLSATGFYGTPEIGYTWDKEKGLCVGRPFNYFTYGVATSEVELDCLTGDHIILQTDIVMDVGMSLNPAIDIGQIEGAFTQGYGLFTLEEPLLLNNGHLLTKGPGAYKIPGFGDSPRQFNVHFLRNAPNKKAVYSSKASGEPPLFLASSVFFAIKNALVAARLDNGLTADFRLDSPATVERIRMACGDKFTRQV</sequence>
<dbReference type="SUPFAM" id="SSF55447">
    <property type="entry name" value="CO dehydrogenase flavoprotein C-terminal domain-like"/>
    <property type="match status" value="1"/>
</dbReference>
<evidence type="ECO:0000256" key="19">
    <source>
        <dbReference type="ARBA" id="ARBA00047378"/>
    </source>
</evidence>
<feature type="binding site" evidence="24">
    <location>
        <position position="58"/>
    </location>
    <ligand>
        <name>[2Fe-2S] cluster</name>
        <dbReference type="ChEBI" id="CHEBI:190135"/>
        <label>1</label>
    </ligand>
</feature>
<feature type="binding site" evidence="23">
    <location>
        <position position="369"/>
    </location>
    <ligand>
        <name>FAD</name>
        <dbReference type="ChEBI" id="CHEBI:57692"/>
    </ligand>
</feature>
<dbReference type="InterPro" id="IPR016208">
    <property type="entry name" value="Ald_Oxase/xanthine_DH-like"/>
</dbReference>
<feature type="domain" description="FAD-binding PCMH-type" evidence="26">
    <location>
        <begin position="259"/>
        <end position="447"/>
    </location>
</feature>
<dbReference type="SMART" id="SM01092">
    <property type="entry name" value="CO_deh_flav_C"/>
    <property type="match status" value="1"/>
</dbReference>
<feature type="binding site" evidence="24">
    <location>
        <position position="123"/>
    </location>
    <ligand>
        <name>[2Fe-2S] cluster</name>
        <dbReference type="ChEBI" id="CHEBI:190135"/>
        <label>2</label>
    </ligand>
</feature>
<dbReference type="SUPFAM" id="SSF47741">
    <property type="entry name" value="CO dehydrogenase ISP C-domain like"/>
    <property type="match status" value="1"/>
</dbReference>
<dbReference type="STRING" id="51511.ENSCSAVP00000009190"/>
<dbReference type="Proteomes" id="UP000007875">
    <property type="component" value="Unassembled WGS sequence"/>
</dbReference>
<dbReference type="Pfam" id="PF01315">
    <property type="entry name" value="Ald_Xan_dh_C"/>
    <property type="match status" value="1"/>
</dbReference>
<evidence type="ECO:0000256" key="16">
    <source>
        <dbReference type="ARBA" id="ARBA00023027"/>
    </source>
</evidence>
<dbReference type="Gene3D" id="3.90.1170.50">
    <property type="entry name" value="Aldehyde oxidase/xanthine dehydrogenase, a/b hammerhead"/>
    <property type="match status" value="1"/>
</dbReference>
<comment type="catalytic activity">
    <reaction evidence="20">
        <text>xanthine + NAD(+) + H2O = urate + NADH + H(+)</text>
        <dbReference type="Rhea" id="RHEA:16669"/>
        <dbReference type="ChEBI" id="CHEBI:15377"/>
        <dbReference type="ChEBI" id="CHEBI:15378"/>
        <dbReference type="ChEBI" id="CHEBI:17712"/>
        <dbReference type="ChEBI" id="CHEBI:17775"/>
        <dbReference type="ChEBI" id="CHEBI:57540"/>
        <dbReference type="ChEBI" id="CHEBI:57945"/>
        <dbReference type="EC" id="1.17.1.4"/>
    </reaction>
</comment>
<dbReference type="InterPro" id="IPR002346">
    <property type="entry name" value="Mopterin_DH_FAD-bd"/>
</dbReference>
<keyword evidence="16" id="KW-0520">NAD</keyword>
<dbReference type="FunFam" id="3.30.43.10:FF:000001">
    <property type="entry name" value="Xanthine dehydrogenase/oxidase"/>
    <property type="match status" value="1"/>
</dbReference>
<comment type="cofactor">
    <cofactor evidence="18">
        <name>[2Fe-2S] cluster</name>
        <dbReference type="ChEBI" id="CHEBI:190135"/>
    </cofactor>
</comment>
<dbReference type="NCBIfam" id="TIGR02963">
    <property type="entry name" value="xanthine_xdhA"/>
    <property type="match status" value="1"/>
</dbReference>
<dbReference type="GO" id="GO:0005506">
    <property type="term" value="F:iron ion binding"/>
    <property type="evidence" value="ECO:0007669"/>
    <property type="project" value="InterPro"/>
</dbReference>
<dbReference type="InterPro" id="IPR016169">
    <property type="entry name" value="FAD-bd_PCMH_sub2"/>
</dbReference>
<dbReference type="SMART" id="SM01008">
    <property type="entry name" value="Ald_Xan_dh_C"/>
    <property type="match status" value="1"/>
</dbReference>
<comment type="subunit">
    <text evidence="4">Homodimer.</text>
</comment>
<dbReference type="InterPro" id="IPR036856">
    <property type="entry name" value="Ald_Oxase/Xan_DH_a/b_sf"/>
</dbReference>
<evidence type="ECO:0000256" key="18">
    <source>
        <dbReference type="ARBA" id="ARBA00034078"/>
    </source>
</evidence>
<keyword evidence="14 24" id="KW-0408">Iron</keyword>
<keyword evidence="13" id="KW-0560">Oxidoreductase</keyword>
<feature type="binding site" evidence="24">
    <location>
        <position position="796"/>
    </location>
    <ligand>
        <name>Mo-molybdopterin</name>
        <dbReference type="ChEBI" id="CHEBI:71302"/>
    </ligand>
    <ligandPart>
        <name>Mo</name>
        <dbReference type="ChEBI" id="CHEBI:28685"/>
    </ligandPart>
</feature>
<dbReference type="SUPFAM" id="SSF56176">
    <property type="entry name" value="FAD-binding/transporter-associated domain-like"/>
    <property type="match status" value="1"/>
</dbReference>
<evidence type="ECO:0000256" key="12">
    <source>
        <dbReference type="ARBA" id="ARBA00022827"/>
    </source>
</evidence>
<dbReference type="Pfam" id="PF03450">
    <property type="entry name" value="CO_deh_flav_C"/>
    <property type="match status" value="1"/>
</dbReference>
<dbReference type="Pfam" id="PF02738">
    <property type="entry name" value="MoCoBD_1"/>
    <property type="match status" value="1"/>
</dbReference>
<evidence type="ECO:0000256" key="3">
    <source>
        <dbReference type="ARBA" id="ARBA00006849"/>
    </source>
</evidence>
<dbReference type="InterPro" id="IPR016166">
    <property type="entry name" value="FAD-bd_PCMH"/>
</dbReference>
<dbReference type="Gene3D" id="3.30.465.10">
    <property type="match status" value="1"/>
</dbReference>
<dbReference type="Pfam" id="PF01799">
    <property type="entry name" value="Fer2_2"/>
    <property type="match status" value="1"/>
</dbReference>
<name>H2YV30_CIOSA</name>
<dbReference type="FunFam" id="3.30.465.10:FF:000004">
    <property type="entry name" value="Xanthine dehydrogenase/oxidase"/>
    <property type="match status" value="1"/>
</dbReference>
<comment type="subcellular location">
    <subcellularLocation>
        <location evidence="2">Peroxisome</location>
    </subcellularLocation>
</comment>
<evidence type="ECO:0000256" key="24">
    <source>
        <dbReference type="PIRSR" id="PIRSR000127-3"/>
    </source>
</evidence>
<dbReference type="GO" id="GO:0071949">
    <property type="term" value="F:FAD binding"/>
    <property type="evidence" value="ECO:0007669"/>
    <property type="project" value="InterPro"/>
</dbReference>
<dbReference type="Pfam" id="PF20256">
    <property type="entry name" value="MoCoBD_2"/>
    <property type="match status" value="1"/>
</dbReference>
<feature type="binding site" evidence="24">
    <location>
        <position position="83"/>
    </location>
    <ligand>
        <name>[2Fe-2S] cluster</name>
        <dbReference type="ChEBI" id="CHEBI:190135"/>
        <label>1</label>
    </ligand>
</feature>
<dbReference type="PANTHER" id="PTHR45444:SF3">
    <property type="entry name" value="XANTHINE DEHYDROGENASE"/>
    <property type="match status" value="1"/>
</dbReference>
<protein>
    <recommendedName>
        <fullName evidence="7">Xanthine dehydrogenase/oxidase</fullName>
        <ecNumber evidence="5">1.17.1.4</ecNumber>
        <ecNumber evidence="6">1.17.3.2</ecNumber>
    </recommendedName>
</protein>
<dbReference type="EC" id="1.17.1.4" evidence="5"/>
<dbReference type="GO" id="GO:0004854">
    <property type="term" value="F:xanthine dehydrogenase activity"/>
    <property type="evidence" value="ECO:0007669"/>
    <property type="project" value="UniProtKB-EC"/>
</dbReference>
<keyword evidence="10 24" id="KW-0001">2Fe-2S</keyword>
<feature type="domain" description="2Fe-2S ferredoxin-type" evidence="25">
    <location>
        <begin position="14"/>
        <end position="101"/>
    </location>
</feature>
<evidence type="ECO:0000256" key="10">
    <source>
        <dbReference type="ARBA" id="ARBA00022714"/>
    </source>
</evidence>
<feature type="binding site" evidence="23">
    <location>
        <begin position="287"/>
        <end position="294"/>
    </location>
    <ligand>
        <name>FAD</name>
        <dbReference type="ChEBI" id="CHEBI:57692"/>
    </ligand>
</feature>
<dbReference type="GO" id="GO:0051537">
    <property type="term" value="F:2 iron, 2 sulfur cluster binding"/>
    <property type="evidence" value="ECO:0007669"/>
    <property type="project" value="UniProtKB-KW"/>
</dbReference>
<dbReference type="SUPFAM" id="SSF56003">
    <property type="entry name" value="Molybdenum cofactor-binding domain"/>
    <property type="match status" value="1"/>
</dbReference>
<feature type="binding site" evidence="23">
    <location>
        <position position="943"/>
    </location>
    <ligand>
        <name>substrate</name>
    </ligand>
</feature>
<keyword evidence="17" id="KW-0576">Peroxisome</keyword>
<keyword evidence="12 23" id="KW-0274">FAD</keyword>
<dbReference type="FunFam" id="3.10.20.30:FF:000015">
    <property type="entry name" value="Aldehyde oxidase 1"/>
    <property type="match status" value="1"/>
</dbReference>
<comment type="cofactor">
    <cofactor evidence="24">
        <name>[2Fe-2S] cluster</name>
        <dbReference type="ChEBI" id="CHEBI:190135"/>
    </cofactor>
    <text evidence="24">Binds 2 [2Fe-2S] clusters.</text>
</comment>
<feature type="binding site" evidence="24">
    <location>
        <position position="61"/>
    </location>
    <ligand>
        <name>[2Fe-2S] cluster</name>
        <dbReference type="ChEBI" id="CHEBI:190135"/>
        <label>1</label>
    </ligand>
</feature>
<feature type="binding site" evidence="24">
    <location>
        <position position="160"/>
    </location>
    <ligand>
        <name>[2Fe-2S] cluster</name>
        <dbReference type="ChEBI" id="CHEBI:190135"/>
        <label>2</label>
    </ligand>
</feature>
<evidence type="ECO:0000256" key="6">
    <source>
        <dbReference type="ARBA" id="ARBA00013221"/>
    </source>
</evidence>
<evidence type="ECO:0000256" key="21">
    <source>
        <dbReference type="ARBA" id="ARBA00049517"/>
    </source>
</evidence>
<evidence type="ECO:0000256" key="23">
    <source>
        <dbReference type="PIRSR" id="PIRSR000127-2"/>
    </source>
</evidence>